<dbReference type="PANTHER" id="PTHR46323">
    <property type="entry name" value="BETA-GALACTOSIDASE"/>
    <property type="match status" value="1"/>
</dbReference>
<dbReference type="InterPro" id="IPR006102">
    <property type="entry name" value="Ig-like_GH2"/>
</dbReference>
<dbReference type="InterPro" id="IPR006103">
    <property type="entry name" value="Glyco_hydro_2_cat"/>
</dbReference>
<name>A0ABU8NMC3_9SPHI</name>
<dbReference type="SUPFAM" id="SSF49785">
    <property type="entry name" value="Galactose-binding domain-like"/>
    <property type="match status" value="1"/>
</dbReference>
<feature type="domain" description="Glycoside hydrolase family 2 catalytic" evidence="8">
    <location>
        <begin position="347"/>
        <end position="494"/>
    </location>
</feature>
<evidence type="ECO:0000256" key="2">
    <source>
        <dbReference type="ARBA" id="ARBA00007401"/>
    </source>
</evidence>
<proteinExistence type="inferred from homology"/>
<accession>A0ABU8NMC3</accession>
<dbReference type="Pfam" id="PF02836">
    <property type="entry name" value="Glyco_hydro_2_C"/>
    <property type="match status" value="1"/>
</dbReference>
<feature type="domain" description="Glycoside hydrolase family 2 immunoglobulin-like beta-sandwich" evidence="7">
    <location>
        <begin position="233"/>
        <end position="342"/>
    </location>
</feature>
<dbReference type="InterPro" id="IPR036156">
    <property type="entry name" value="Beta-gal/glucu_dom_sf"/>
</dbReference>
<dbReference type="InterPro" id="IPR050347">
    <property type="entry name" value="Bact_Beta-galactosidase"/>
</dbReference>
<evidence type="ECO:0000259" key="7">
    <source>
        <dbReference type="Pfam" id="PF00703"/>
    </source>
</evidence>
<keyword evidence="10" id="KW-1185">Reference proteome</keyword>
<comment type="similarity">
    <text evidence="2">Belongs to the glycosyl hydrolase 2 family.</text>
</comment>
<evidence type="ECO:0000256" key="1">
    <source>
        <dbReference type="ARBA" id="ARBA00001412"/>
    </source>
</evidence>
<dbReference type="InterPro" id="IPR017853">
    <property type="entry name" value="GH"/>
</dbReference>
<evidence type="ECO:0000256" key="5">
    <source>
        <dbReference type="ARBA" id="ARBA00023295"/>
    </source>
</evidence>
<dbReference type="InterPro" id="IPR008979">
    <property type="entry name" value="Galactose-bd-like_sf"/>
</dbReference>
<feature type="chain" id="PRO_5046041658" description="beta-galactosidase" evidence="6">
    <location>
        <begin position="28"/>
        <end position="961"/>
    </location>
</feature>
<keyword evidence="6" id="KW-0732">Signal</keyword>
<dbReference type="SUPFAM" id="SSF51445">
    <property type="entry name" value="(Trans)glycosidases"/>
    <property type="match status" value="1"/>
</dbReference>
<comment type="caution">
    <text evidence="9">The sequence shown here is derived from an EMBL/GenBank/DDBJ whole genome shotgun (WGS) entry which is preliminary data.</text>
</comment>
<keyword evidence="4" id="KW-0378">Hydrolase</keyword>
<dbReference type="PANTHER" id="PTHR46323:SF2">
    <property type="entry name" value="BETA-GALACTOSIDASE"/>
    <property type="match status" value="1"/>
</dbReference>
<dbReference type="RefSeq" id="WP_337716647.1">
    <property type="nucleotide sequence ID" value="NZ_JBBEUB010000004.1"/>
</dbReference>
<dbReference type="EC" id="3.2.1.23" evidence="3"/>
<evidence type="ECO:0000313" key="10">
    <source>
        <dbReference type="Proteomes" id="UP001378956"/>
    </source>
</evidence>
<protein>
    <recommendedName>
        <fullName evidence="3">beta-galactosidase</fullName>
        <ecNumber evidence="3">3.2.1.23</ecNumber>
    </recommendedName>
</protein>
<evidence type="ECO:0000256" key="3">
    <source>
        <dbReference type="ARBA" id="ARBA00012756"/>
    </source>
</evidence>
<dbReference type="Proteomes" id="UP001378956">
    <property type="component" value="Unassembled WGS sequence"/>
</dbReference>
<feature type="signal peptide" evidence="6">
    <location>
        <begin position="1"/>
        <end position="27"/>
    </location>
</feature>
<gene>
    <name evidence="9" type="ORF">WAE58_13250</name>
</gene>
<organism evidence="9 10">
    <name type="scientific">Pedobacter panaciterrae</name>
    <dbReference type="NCBI Taxonomy" id="363849"/>
    <lineage>
        <taxon>Bacteria</taxon>
        <taxon>Pseudomonadati</taxon>
        <taxon>Bacteroidota</taxon>
        <taxon>Sphingobacteriia</taxon>
        <taxon>Sphingobacteriales</taxon>
        <taxon>Sphingobacteriaceae</taxon>
        <taxon>Pedobacter</taxon>
    </lineage>
</organism>
<dbReference type="Gene3D" id="2.60.120.260">
    <property type="entry name" value="Galactose-binding domain-like"/>
    <property type="match status" value="1"/>
</dbReference>
<evidence type="ECO:0000259" key="8">
    <source>
        <dbReference type="Pfam" id="PF02836"/>
    </source>
</evidence>
<sequence>MDKIRKRLNYILAALSVVIITACDAFAQIKAEKSAAIDLAGTWQFQTDSLDRGIAEKWYSTKLKEKVKLPGSMTTNGIGNDITVHTPWTGEIVDSSWFSQPQYAKYRRQGNIKIPFWLQPEKYYKGAAWYQKSVTIPASWKGELSELFIERSHWETTVWVDDVRIGMENSLGTAHVFQLKDLLTPGKHVITVRIDNRVKDFNVGMNSHSITDHTQTNWNGMVGTLQLRVRPKIYVSDLQLYPDIHAGLVRVKLKVNNPTGAKGMAQLNLSAISSRANARRLKTLVKDVVLNGKSVDLSLVYAMGSRPLLWNEFHPDLYRFAVNLKTTLNNLPDQQELLFGMREFKTRGTQFIMNDQLTFLRGTLDCASFPRTGYPPTDLASWLKSFSAIKHYGLNHVRFHSWCPPEAAFAAADQLGIYLQIECSSWASTDAVIGDGRPLDEYIYKESERMVKTYGNHPSFVMMTYGNEPSGKNHVTYLTKFVNFWKVKDTRRLYTTGAGWPVVDQSDYNNTPDPRIQRWGEGLNSILNGRKPSTTYDWSDIISKWKQPSVSHEIGQWCVYPDFKEMKKYTGILKPKNFEIFQDRLKENGMYMLADSFLMASGKLQVLCYKADIEAALRTPGFGGFQLLGLNDFPGQGTALVGVLDPFWEEKNYVTAVEYRRFCNAVVPLVRLPSMIYTTSEQLVAPVEVANFGGKALAGAKVSWTITKTDGTPLYHGEFNPVDIALGNGQHIGTIRQKFSTIQSAEQLLLKVKTVSAENSWDIFVYPTVLPDISKEVRVTQVLDDEAVEELNSGGKVLLTLKKGSIKPEMGGDIKVGFSSIFWNTAWTKSQPPTTLGILCNPEHPAFAAFPTEYHSNWQWWDAVTHSSAVRMDALSKKINPLVRVIDDWVTARPLGLIFECKVGKGSLIVSAIDLLSDRDQRPEARQLLYSLQKYMEGNAFMPEVSMDIADIQKLTSENSL</sequence>
<evidence type="ECO:0000256" key="4">
    <source>
        <dbReference type="ARBA" id="ARBA00022801"/>
    </source>
</evidence>
<dbReference type="SUPFAM" id="SSF49303">
    <property type="entry name" value="beta-Galactosidase/glucuronidase domain"/>
    <property type="match status" value="1"/>
</dbReference>
<dbReference type="Gene3D" id="3.20.20.80">
    <property type="entry name" value="Glycosidases"/>
    <property type="match status" value="1"/>
</dbReference>
<evidence type="ECO:0000256" key="6">
    <source>
        <dbReference type="SAM" id="SignalP"/>
    </source>
</evidence>
<dbReference type="EMBL" id="JBBEUB010000004">
    <property type="protein sequence ID" value="MEJ2903403.1"/>
    <property type="molecule type" value="Genomic_DNA"/>
</dbReference>
<evidence type="ECO:0000313" key="9">
    <source>
        <dbReference type="EMBL" id="MEJ2903403.1"/>
    </source>
</evidence>
<reference evidence="9 10" key="1">
    <citation type="submission" date="2024-03" db="EMBL/GenBank/DDBJ databases">
        <title>Sequence of Lycoming College Course Isolates.</title>
        <authorList>
            <person name="Plotts O."/>
            <person name="Newman J."/>
        </authorList>
    </citation>
    <scope>NUCLEOTIDE SEQUENCE [LARGE SCALE GENOMIC DNA]</scope>
    <source>
        <strain evidence="9 10">CJB-3</strain>
    </source>
</reference>
<dbReference type="PROSITE" id="PS51257">
    <property type="entry name" value="PROKAR_LIPOPROTEIN"/>
    <property type="match status" value="1"/>
</dbReference>
<dbReference type="Pfam" id="PF00703">
    <property type="entry name" value="Glyco_hydro_2"/>
    <property type="match status" value="1"/>
</dbReference>
<keyword evidence="5" id="KW-0326">Glycosidase</keyword>
<comment type="catalytic activity">
    <reaction evidence="1">
        <text>Hydrolysis of terminal non-reducing beta-D-galactose residues in beta-D-galactosides.</text>
        <dbReference type="EC" id="3.2.1.23"/>
    </reaction>
</comment>